<feature type="non-terminal residue" evidence="1">
    <location>
        <position position="1"/>
    </location>
</feature>
<accession>A0A0B7AL12</accession>
<name>A0A0B7AL12_9EUPU</name>
<gene>
    <name evidence="1" type="primary">ORF126495</name>
</gene>
<proteinExistence type="predicted"/>
<reference evidence="1" key="1">
    <citation type="submission" date="2014-12" db="EMBL/GenBank/DDBJ databases">
        <title>Insight into the proteome of Arion vulgaris.</title>
        <authorList>
            <person name="Aradska J."/>
            <person name="Bulat T."/>
            <person name="Smidak R."/>
            <person name="Sarate P."/>
            <person name="Gangsoo J."/>
            <person name="Sialana F."/>
            <person name="Bilban M."/>
            <person name="Lubec G."/>
        </authorList>
    </citation>
    <scope>NUCLEOTIDE SEQUENCE</scope>
    <source>
        <tissue evidence="1">Skin</tissue>
    </source>
</reference>
<organism evidence="1">
    <name type="scientific">Arion vulgaris</name>
    <dbReference type="NCBI Taxonomy" id="1028688"/>
    <lineage>
        <taxon>Eukaryota</taxon>
        <taxon>Metazoa</taxon>
        <taxon>Spiralia</taxon>
        <taxon>Lophotrochozoa</taxon>
        <taxon>Mollusca</taxon>
        <taxon>Gastropoda</taxon>
        <taxon>Heterobranchia</taxon>
        <taxon>Euthyneura</taxon>
        <taxon>Panpulmonata</taxon>
        <taxon>Eupulmonata</taxon>
        <taxon>Stylommatophora</taxon>
        <taxon>Helicina</taxon>
        <taxon>Arionoidea</taxon>
        <taxon>Arionidae</taxon>
        <taxon>Arion</taxon>
    </lineage>
</organism>
<protein>
    <submittedName>
        <fullName evidence="1">Uncharacterized protein</fullName>
    </submittedName>
</protein>
<dbReference type="EMBL" id="HACG01034658">
    <property type="protein sequence ID" value="CEK81523.1"/>
    <property type="molecule type" value="Transcribed_RNA"/>
</dbReference>
<dbReference type="AlphaFoldDB" id="A0A0B7AL12"/>
<sequence>IKSLLATDILRLINQIYGGNWYSQTNQSKSMVETGTARLTNQITVSNWYSHTHQ</sequence>
<evidence type="ECO:0000313" key="1">
    <source>
        <dbReference type="EMBL" id="CEK81523.1"/>
    </source>
</evidence>